<accession>A0A327Z3J6</accession>
<dbReference type="InterPro" id="IPR047263">
    <property type="entry name" value="HNL-like_cupin"/>
</dbReference>
<keyword evidence="2" id="KW-0223">Dioxygenase</keyword>
<dbReference type="SUPFAM" id="SSF51182">
    <property type="entry name" value="RmlC-like cupins"/>
    <property type="match status" value="1"/>
</dbReference>
<protein>
    <submittedName>
        <fullName evidence="2">Quercetin dioxygenase-like cupin family protein</fullName>
    </submittedName>
</protein>
<dbReference type="InterPro" id="IPR014710">
    <property type="entry name" value="RmlC-like_jellyroll"/>
</dbReference>
<gene>
    <name evidence="2" type="ORF">B0I29_11998</name>
</gene>
<dbReference type="Pfam" id="PF07883">
    <property type="entry name" value="Cupin_2"/>
    <property type="match status" value="1"/>
</dbReference>
<keyword evidence="2" id="KW-0560">Oxidoreductase</keyword>
<dbReference type="PANTHER" id="PTHR43698">
    <property type="entry name" value="RIBD C-TERMINAL DOMAIN CONTAINING PROTEIN"/>
    <property type="match status" value="1"/>
</dbReference>
<keyword evidence="3" id="KW-1185">Reference proteome</keyword>
<dbReference type="OrthoDB" id="9802489at2"/>
<organism evidence="2 3">
    <name type="scientific">Actinoplanes lutulentus</name>
    <dbReference type="NCBI Taxonomy" id="1287878"/>
    <lineage>
        <taxon>Bacteria</taxon>
        <taxon>Bacillati</taxon>
        <taxon>Actinomycetota</taxon>
        <taxon>Actinomycetes</taxon>
        <taxon>Micromonosporales</taxon>
        <taxon>Micromonosporaceae</taxon>
        <taxon>Actinoplanes</taxon>
    </lineage>
</organism>
<reference evidence="2 3" key="1">
    <citation type="submission" date="2018-06" db="EMBL/GenBank/DDBJ databases">
        <title>Genomic Encyclopedia of Type Strains, Phase III (KMG-III): the genomes of soil and plant-associated and newly described type strains.</title>
        <authorList>
            <person name="Whitman W."/>
        </authorList>
    </citation>
    <scope>NUCLEOTIDE SEQUENCE [LARGE SCALE GENOMIC DNA]</scope>
    <source>
        <strain evidence="2 3">CGMCC 4.7090</strain>
    </source>
</reference>
<evidence type="ECO:0000259" key="1">
    <source>
        <dbReference type="Pfam" id="PF07883"/>
    </source>
</evidence>
<evidence type="ECO:0000313" key="3">
    <source>
        <dbReference type="Proteomes" id="UP000249341"/>
    </source>
</evidence>
<dbReference type="EMBL" id="QLMJ01000019">
    <property type="protein sequence ID" value="RAK28761.1"/>
    <property type="molecule type" value="Genomic_DNA"/>
</dbReference>
<feature type="domain" description="Cupin type-2" evidence="1">
    <location>
        <begin position="43"/>
        <end position="96"/>
    </location>
</feature>
<proteinExistence type="predicted"/>
<name>A0A327Z3J6_9ACTN</name>
<dbReference type="RefSeq" id="WP_111653214.1">
    <property type="nucleotide sequence ID" value="NZ_JACHWI010000006.1"/>
</dbReference>
<dbReference type="Proteomes" id="UP000249341">
    <property type="component" value="Unassembled WGS sequence"/>
</dbReference>
<dbReference type="InterPro" id="IPR013096">
    <property type="entry name" value="Cupin_2"/>
</dbReference>
<dbReference type="GO" id="GO:0051213">
    <property type="term" value="F:dioxygenase activity"/>
    <property type="evidence" value="ECO:0007669"/>
    <property type="project" value="UniProtKB-KW"/>
</dbReference>
<dbReference type="PANTHER" id="PTHR43698:SF1">
    <property type="entry name" value="BLL4564 PROTEIN"/>
    <property type="match status" value="1"/>
</dbReference>
<comment type="caution">
    <text evidence="2">The sequence shown here is derived from an EMBL/GenBank/DDBJ whole genome shotgun (WGS) entry which is preliminary data.</text>
</comment>
<dbReference type="InterPro" id="IPR011051">
    <property type="entry name" value="RmlC_Cupin_sf"/>
</dbReference>
<dbReference type="Gene3D" id="2.60.120.10">
    <property type="entry name" value="Jelly Rolls"/>
    <property type="match status" value="1"/>
</dbReference>
<dbReference type="AlphaFoldDB" id="A0A327Z3J6"/>
<dbReference type="CDD" id="cd02233">
    <property type="entry name" value="cupin_HNL-like"/>
    <property type="match status" value="1"/>
</dbReference>
<sequence>MITVVRAQKSVPSNRAQGTFTGEVWVDSALPRRDGIGVADVFFMPGARTHWHVHEGGQLLIILSGEGLVGSDDGVVTVSAGDKIWTPPGVRHWHGASAGRYMVHTGISLAGVDWADAVTDDEYLAARIDEMRD</sequence>
<evidence type="ECO:0000313" key="2">
    <source>
        <dbReference type="EMBL" id="RAK28761.1"/>
    </source>
</evidence>